<comment type="caution">
    <text evidence="5">The sequence shown here is derived from an EMBL/GenBank/DDBJ whole genome shotgun (WGS) entry which is preliminary data.</text>
</comment>
<comment type="subcellular location">
    <subcellularLocation>
        <location evidence="1">Cell envelope</location>
    </subcellularLocation>
</comment>
<dbReference type="OrthoDB" id="9803763at2"/>
<evidence type="ECO:0000256" key="1">
    <source>
        <dbReference type="ARBA" id="ARBA00004196"/>
    </source>
</evidence>
<dbReference type="NCBIfam" id="TIGR00787">
    <property type="entry name" value="dctP"/>
    <property type="match status" value="1"/>
</dbReference>
<dbReference type="InterPro" id="IPR006311">
    <property type="entry name" value="TAT_signal"/>
</dbReference>
<dbReference type="EMBL" id="QQTP01000002">
    <property type="protein sequence ID" value="RDJ28255.1"/>
    <property type="molecule type" value="Genomic_DNA"/>
</dbReference>
<dbReference type="RefSeq" id="WP_114828380.1">
    <property type="nucleotide sequence ID" value="NZ_QQTO01000037.1"/>
</dbReference>
<proteinExistence type="inferred from homology"/>
<evidence type="ECO:0000313" key="5">
    <source>
        <dbReference type="EMBL" id="RDJ28255.1"/>
    </source>
</evidence>
<dbReference type="InterPro" id="IPR038404">
    <property type="entry name" value="TRAP_DctP_sf"/>
</dbReference>
<sequence>MTKSNDHNAHQSRRDIIKIGAGAAAAGLIASPALAQRRSKLKRIRYAHSTPTTHGWHLWGEQFKKVVEEKSGGAIEVTIFPNAQMGTEKDIAQAVKLGSLEMASVGVALMNWVPECSVTDAPFLFKNRKQCYAALDGALGDELKKRSLDKGFRLVGWNDLGSRSMTNSKHPINSAKDLASLKMRVPDSKSYVAMMQALGSSIVTIDLSELYLALSQGVADGQETPLPVVKSNKLYEVQKFISKTDHVLTTSYSIVNPASFDGLTPDEQKAFTEAANDATNWLRDYTQKEELETLAFLKTKGMEVNATPDVDSFRAACAKVVTDFPDLFRPELVKLAQSAQA</sequence>
<keyword evidence="3" id="KW-0813">Transport</keyword>
<comment type="similarity">
    <text evidence="2">Belongs to the bacterial solute-binding protein 7 family.</text>
</comment>
<dbReference type="PANTHER" id="PTHR33376">
    <property type="match status" value="1"/>
</dbReference>
<accession>A0A370LAA9</accession>
<dbReference type="InterPro" id="IPR018389">
    <property type="entry name" value="DctP_fam"/>
</dbReference>
<dbReference type="PANTHER" id="PTHR33376:SF4">
    <property type="entry name" value="SIALIC ACID-BINDING PERIPLASMIC PROTEIN SIAP"/>
    <property type="match status" value="1"/>
</dbReference>
<dbReference type="Proteomes" id="UP000255207">
    <property type="component" value="Unassembled WGS sequence"/>
</dbReference>
<protein>
    <recommendedName>
        <fullName evidence="7">TRAP transporter substrate-binding protein</fullName>
    </recommendedName>
</protein>
<dbReference type="GO" id="GO:0055085">
    <property type="term" value="P:transmembrane transport"/>
    <property type="evidence" value="ECO:0007669"/>
    <property type="project" value="InterPro"/>
</dbReference>
<evidence type="ECO:0000256" key="2">
    <source>
        <dbReference type="ARBA" id="ARBA00009023"/>
    </source>
</evidence>
<keyword evidence="6" id="KW-1185">Reference proteome</keyword>
<dbReference type="CDD" id="cd13603">
    <property type="entry name" value="PBP2_TRAP_Siap_TeaA_like"/>
    <property type="match status" value="1"/>
</dbReference>
<dbReference type="PROSITE" id="PS51318">
    <property type="entry name" value="TAT"/>
    <property type="match status" value="1"/>
</dbReference>
<evidence type="ECO:0000313" key="6">
    <source>
        <dbReference type="Proteomes" id="UP000255207"/>
    </source>
</evidence>
<gene>
    <name evidence="5" type="ORF">DWE98_06645</name>
</gene>
<dbReference type="InterPro" id="IPR004682">
    <property type="entry name" value="TRAP_DctP"/>
</dbReference>
<dbReference type="Gene3D" id="3.40.190.170">
    <property type="entry name" value="Bacterial extracellular solute-binding protein, family 7"/>
    <property type="match status" value="1"/>
</dbReference>
<evidence type="ECO:0000256" key="4">
    <source>
        <dbReference type="ARBA" id="ARBA00022729"/>
    </source>
</evidence>
<evidence type="ECO:0008006" key="7">
    <source>
        <dbReference type="Google" id="ProtNLM"/>
    </source>
</evidence>
<dbReference type="AlphaFoldDB" id="A0A370LAA9"/>
<dbReference type="GO" id="GO:0030288">
    <property type="term" value="C:outer membrane-bounded periplasmic space"/>
    <property type="evidence" value="ECO:0007669"/>
    <property type="project" value="InterPro"/>
</dbReference>
<keyword evidence="4" id="KW-0732">Signal</keyword>
<reference evidence="6" key="1">
    <citation type="submission" date="2018-07" db="EMBL/GenBank/DDBJ databases">
        <authorList>
            <person name="Safronova V.I."/>
            <person name="Chirak E.R."/>
            <person name="Sazanova A.L."/>
        </authorList>
    </citation>
    <scope>NUCLEOTIDE SEQUENCE [LARGE SCALE GENOMIC DNA]</scope>
    <source>
        <strain evidence="6">RCAM04685</strain>
    </source>
</reference>
<organism evidence="5 6">
    <name type="scientific">Bosea caraganae</name>
    <dbReference type="NCBI Taxonomy" id="2763117"/>
    <lineage>
        <taxon>Bacteria</taxon>
        <taxon>Pseudomonadati</taxon>
        <taxon>Pseudomonadota</taxon>
        <taxon>Alphaproteobacteria</taxon>
        <taxon>Hyphomicrobiales</taxon>
        <taxon>Boseaceae</taxon>
        <taxon>Bosea</taxon>
    </lineage>
</organism>
<evidence type="ECO:0000256" key="3">
    <source>
        <dbReference type="ARBA" id="ARBA00022448"/>
    </source>
</evidence>
<dbReference type="Pfam" id="PF03480">
    <property type="entry name" value="DctP"/>
    <property type="match status" value="1"/>
</dbReference>
<dbReference type="NCBIfam" id="NF037995">
    <property type="entry name" value="TRAP_S1"/>
    <property type="match status" value="1"/>
</dbReference>
<dbReference type="PIRSF" id="PIRSF006470">
    <property type="entry name" value="DctB"/>
    <property type="match status" value="1"/>
</dbReference>
<name>A0A370LAA9_9HYPH</name>